<feature type="transmembrane region" description="Helical" evidence="1">
    <location>
        <begin position="468"/>
        <end position="487"/>
    </location>
</feature>
<keyword evidence="1" id="KW-0472">Membrane</keyword>
<reference evidence="4" key="1">
    <citation type="submission" date="2020-03" db="EMBL/GenBank/DDBJ databases">
        <title>Whole Genome Sequence of Trichophyton interdigitale from India.</title>
        <authorList>
            <person name="Kumar P."/>
        </authorList>
    </citation>
    <scope>NUCLEOTIDE SEQUENCE</scope>
    <source>
        <strain evidence="4">UCMS-IGIB-CI14</strain>
    </source>
</reference>
<evidence type="ECO:0000259" key="3">
    <source>
        <dbReference type="PROSITE" id="PS50405"/>
    </source>
</evidence>
<feature type="domain" description="GST N-terminal" evidence="2">
    <location>
        <begin position="5"/>
        <end position="84"/>
    </location>
</feature>
<dbReference type="Proteomes" id="UP000749309">
    <property type="component" value="Unassembled WGS sequence"/>
</dbReference>
<feature type="transmembrane region" description="Helical" evidence="1">
    <location>
        <begin position="427"/>
        <end position="448"/>
    </location>
</feature>
<dbReference type="SUPFAM" id="SSF52833">
    <property type="entry name" value="Thioredoxin-like"/>
    <property type="match status" value="1"/>
</dbReference>
<dbReference type="SUPFAM" id="SSF47616">
    <property type="entry name" value="GST C-terminal domain-like"/>
    <property type="match status" value="1"/>
</dbReference>
<evidence type="ECO:0000259" key="2">
    <source>
        <dbReference type="PROSITE" id="PS50404"/>
    </source>
</evidence>
<dbReference type="InterPro" id="IPR010987">
    <property type="entry name" value="Glutathione-S-Trfase_C-like"/>
</dbReference>
<dbReference type="InterPro" id="IPR036249">
    <property type="entry name" value="Thioredoxin-like_sf"/>
</dbReference>
<dbReference type="InterPro" id="IPR036282">
    <property type="entry name" value="Glutathione-S-Trfase_C_sf"/>
</dbReference>
<dbReference type="EMBL" id="JAAQVJ010000046">
    <property type="protein sequence ID" value="KAF3897852.1"/>
    <property type="molecule type" value="Genomic_DNA"/>
</dbReference>
<keyword evidence="1" id="KW-1133">Transmembrane helix</keyword>
<feature type="transmembrane region" description="Helical" evidence="1">
    <location>
        <begin position="359"/>
        <end position="387"/>
    </location>
</feature>
<dbReference type="CDD" id="cd00570">
    <property type="entry name" value="GST_N_family"/>
    <property type="match status" value="1"/>
</dbReference>
<proteinExistence type="predicted"/>
<name>A0A9P5CYQ0_9EURO</name>
<dbReference type="InterPro" id="IPR004045">
    <property type="entry name" value="Glutathione_S-Trfase_N"/>
</dbReference>
<dbReference type="Gene3D" id="3.40.30.110">
    <property type="match status" value="2"/>
</dbReference>
<dbReference type="InterPro" id="IPR058268">
    <property type="entry name" value="DUF7962"/>
</dbReference>
<keyword evidence="1" id="KW-0812">Transmembrane</keyword>
<evidence type="ECO:0000256" key="1">
    <source>
        <dbReference type="SAM" id="Phobius"/>
    </source>
</evidence>
<gene>
    <name evidence="4" type="ORF">GY632_2090</name>
</gene>
<dbReference type="AlphaFoldDB" id="A0A9P5CYQ0"/>
<protein>
    <submittedName>
        <fullName evidence="4">GST N-terminal domain-containing protein</fullName>
    </submittedName>
</protein>
<evidence type="ECO:0000313" key="4">
    <source>
        <dbReference type="EMBL" id="KAF3897852.1"/>
    </source>
</evidence>
<sequence length="492" mass="55411">MSSETKPVLFHYSLSPYARRVSWYLTLRGIQYKQCLQPLIMPRPDLEALGVQYRRIPVLSIGKDVYCDTRLIIKKLEEQFPDGRLGATDGDGQALENLLETWSTDGGLFLNAVLLMPLDLPSLRDPAFVKDRSTFLTGLKWKIEDMPSLRGEAMVQVKRAFDFLESTLLADGRDWLRKTEKPTLADIHAIWLLDWVLDMGSLEDSIITEASHPKVFAWIARFRQALSHAKRRMEEMLVSGSEVLDALQHESFAQIDAEFDDSDPLGLEKGEEVLVWPTDSGSTHRDAGSLIGLNSKEIVLQRKTADNRFDIRIHFPRLNFKVVSAAHVQQPKLFPLPLTFIVTLTSQLSSCPALCPFHLAYLVSPSLVVVVVVVVVLIVVPLLPLVVARPVRPKQTYPIQQPANHRPPLADPLFAPPGAFFSLSSCFVVFAFFFLFFLFFLFFFFLFFRRLSTSSLQPQLAAPALTTRSLSLSLSLCLLSITVAASLPRLKR</sequence>
<dbReference type="PROSITE" id="PS50405">
    <property type="entry name" value="GST_CTER"/>
    <property type="match status" value="1"/>
</dbReference>
<dbReference type="Pfam" id="PF13417">
    <property type="entry name" value="GST_N_3"/>
    <property type="match status" value="1"/>
</dbReference>
<organism evidence="4 5">
    <name type="scientific">Trichophyton interdigitale</name>
    <dbReference type="NCBI Taxonomy" id="101480"/>
    <lineage>
        <taxon>Eukaryota</taxon>
        <taxon>Fungi</taxon>
        <taxon>Dikarya</taxon>
        <taxon>Ascomycota</taxon>
        <taxon>Pezizomycotina</taxon>
        <taxon>Eurotiomycetes</taxon>
        <taxon>Eurotiomycetidae</taxon>
        <taxon>Onygenales</taxon>
        <taxon>Arthrodermataceae</taxon>
        <taxon>Trichophyton</taxon>
    </lineage>
</organism>
<feature type="domain" description="GST C-terminal" evidence="3">
    <location>
        <begin position="89"/>
        <end position="259"/>
    </location>
</feature>
<accession>A0A9P5CYQ0</accession>
<dbReference type="PROSITE" id="PS50404">
    <property type="entry name" value="GST_NTER"/>
    <property type="match status" value="1"/>
</dbReference>
<evidence type="ECO:0000313" key="5">
    <source>
        <dbReference type="Proteomes" id="UP000749309"/>
    </source>
</evidence>
<dbReference type="CDD" id="cd00299">
    <property type="entry name" value="GST_C_family"/>
    <property type="match status" value="1"/>
</dbReference>
<dbReference type="Pfam" id="PF25907">
    <property type="entry name" value="DUF7962"/>
    <property type="match status" value="1"/>
</dbReference>
<comment type="caution">
    <text evidence="4">The sequence shown here is derived from an EMBL/GenBank/DDBJ whole genome shotgun (WGS) entry which is preliminary data.</text>
</comment>
<dbReference type="Gene3D" id="1.20.1050.10">
    <property type="match status" value="1"/>
</dbReference>